<feature type="transmembrane region" description="Helical" evidence="6">
    <location>
        <begin position="310"/>
        <end position="332"/>
    </location>
</feature>
<comment type="caution">
    <text evidence="7">The sequence shown here is derived from an EMBL/GenBank/DDBJ whole genome shotgun (WGS) entry which is preliminary data.</text>
</comment>
<evidence type="ECO:0000256" key="6">
    <source>
        <dbReference type="SAM" id="Phobius"/>
    </source>
</evidence>
<feature type="transmembrane region" description="Helical" evidence="6">
    <location>
        <begin position="12"/>
        <end position="34"/>
    </location>
</feature>
<feature type="transmembrane region" description="Helical" evidence="6">
    <location>
        <begin position="462"/>
        <end position="482"/>
    </location>
</feature>
<feature type="transmembrane region" description="Helical" evidence="6">
    <location>
        <begin position="344"/>
        <end position="367"/>
    </location>
</feature>
<keyword evidence="2" id="KW-1003">Cell membrane</keyword>
<feature type="transmembrane region" description="Helical" evidence="6">
    <location>
        <begin position="148"/>
        <end position="168"/>
    </location>
</feature>
<feature type="transmembrane region" description="Helical" evidence="6">
    <location>
        <begin position="117"/>
        <end position="136"/>
    </location>
</feature>
<dbReference type="PANTHER" id="PTHR30250">
    <property type="entry name" value="PST FAMILY PREDICTED COLANIC ACID TRANSPORTER"/>
    <property type="match status" value="1"/>
</dbReference>
<proteinExistence type="predicted"/>
<sequence>MSGVKSLASQTMWYGVSSIAARFINYLLTPYLTYNFAKEVYGDITVLYAAIPFLTVLFTHGMETAYFRFSNNQDRRQSVYNTSSLSMILVTALLSVFMLFNTQFFANLLEMGKNPEFIKIAVLIVAFDALSAIPFAKLRQDGRPIKFALVRVGGILVNIFFTYFFISVCPKMLAQNPDSWIRVWYNPTWGVGYVFLANLIQSIVTLLLLGKEFLGFQWRFNPTLWKEMMIYSLPLIIVGFGGIINETFDRLMLMWLAKDGPNMSAKGQVGIYGACYKLSILITLAVQAFKMGAEPFFFKEAGNKNAPQTYARVMKFFVIVLCLMFLGVMLFIDYWKHFIQNREMWAGLGIVPVLLLANMFLGIYYNLSIWYKLGNQTKKGAYITLIGSAITVVFNFIFIPLWGYWACAWATFLCYGSMMVISYVWGQKHYRVPYAWKKLTAYIVIAVVAYLIHFGITSLTGSLVLSTILGMVLLALYAAFIFKIEKAEFKKLPVIGKYIK</sequence>
<feature type="transmembrane region" description="Helical" evidence="6">
    <location>
        <begin position="439"/>
        <end position="456"/>
    </location>
</feature>
<feature type="transmembrane region" description="Helical" evidence="6">
    <location>
        <begin position="188"/>
        <end position="209"/>
    </location>
</feature>
<dbReference type="InterPro" id="IPR050833">
    <property type="entry name" value="Poly_Biosynth_Transport"/>
</dbReference>
<keyword evidence="4 6" id="KW-1133">Transmembrane helix</keyword>
<reference evidence="7 8" key="1">
    <citation type="submission" date="2022-12" db="EMBL/GenBank/DDBJ databases">
        <title>Chitinophagaceae gen. sp. nov., a new member of the family Chitinophagaceae, isolated from soil in a chemical factory.</title>
        <authorList>
            <person name="Ke Z."/>
        </authorList>
    </citation>
    <scope>NUCLEOTIDE SEQUENCE [LARGE SCALE GENOMIC DNA]</scope>
    <source>
        <strain evidence="7 8">LY-5</strain>
    </source>
</reference>
<dbReference type="Pfam" id="PF01943">
    <property type="entry name" value="Polysacc_synt"/>
    <property type="match status" value="1"/>
</dbReference>
<evidence type="ECO:0000256" key="5">
    <source>
        <dbReference type="ARBA" id="ARBA00023136"/>
    </source>
</evidence>
<feature type="transmembrane region" description="Helical" evidence="6">
    <location>
        <begin position="379"/>
        <end position="402"/>
    </location>
</feature>
<gene>
    <name evidence="7" type="ORF">O3P16_06680</name>
</gene>
<evidence type="ECO:0000256" key="4">
    <source>
        <dbReference type="ARBA" id="ARBA00022989"/>
    </source>
</evidence>
<keyword evidence="5 6" id="KW-0472">Membrane</keyword>
<keyword evidence="3 6" id="KW-0812">Transmembrane</keyword>
<feature type="transmembrane region" description="Helical" evidence="6">
    <location>
        <begin position="230"/>
        <end position="248"/>
    </location>
</feature>
<dbReference type="RefSeq" id="WP_407030814.1">
    <property type="nucleotide sequence ID" value="NZ_JAQGEF010000006.1"/>
</dbReference>
<dbReference type="PANTHER" id="PTHR30250:SF11">
    <property type="entry name" value="O-ANTIGEN TRANSPORTER-RELATED"/>
    <property type="match status" value="1"/>
</dbReference>
<dbReference type="EMBL" id="JAQGEF010000006">
    <property type="protein sequence ID" value="MDA3614487.1"/>
    <property type="molecule type" value="Genomic_DNA"/>
</dbReference>
<accession>A0ABT4UJG1</accession>
<evidence type="ECO:0000313" key="7">
    <source>
        <dbReference type="EMBL" id="MDA3614487.1"/>
    </source>
</evidence>
<feature type="transmembrane region" description="Helical" evidence="6">
    <location>
        <begin position="408"/>
        <end position="427"/>
    </location>
</feature>
<feature type="transmembrane region" description="Helical" evidence="6">
    <location>
        <begin position="46"/>
        <end position="67"/>
    </location>
</feature>
<dbReference type="InterPro" id="IPR002797">
    <property type="entry name" value="Polysacc_synth"/>
</dbReference>
<keyword evidence="8" id="KW-1185">Reference proteome</keyword>
<organism evidence="7 8">
    <name type="scientific">Polluticaenibacter yanchengensis</name>
    <dbReference type="NCBI Taxonomy" id="3014562"/>
    <lineage>
        <taxon>Bacteria</taxon>
        <taxon>Pseudomonadati</taxon>
        <taxon>Bacteroidota</taxon>
        <taxon>Chitinophagia</taxon>
        <taxon>Chitinophagales</taxon>
        <taxon>Chitinophagaceae</taxon>
        <taxon>Polluticaenibacter</taxon>
    </lineage>
</organism>
<dbReference type="Proteomes" id="UP001210231">
    <property type="component" value="Unassembled WGS sequence"/>
</dbReference>
<evidence type="ECO:0000313" key="8">
    <source>
        <dbReference type="Proteomes" id="UP001210231"/>
    </source>
</evidence>
<evidence type="ECO:0000256" key="1">
    <source>
        <dbReference type="ARBA" id="ARBA00004651"/>
    </source>
</evidence>
<name>A0ABT4UJG1_9BACT</name>
<protein>
    <submittedName>
        <fullName evidence="7">Oligosaccharide flippase family protein</fullName>
    </submittedName>
</protein>
<evidence type="ECO:0000256" key="3">
    <source>
        <dbReference type="ARBA" id="ARBA00022692"/>
    </source>
</evidence>
<comment type="subcellular location">
    <subcellularLocation>
        <location evidence="1">Cell membrane</location>
        <topology evidence="1">Multi-pass membrane protein</topology>
    </subcellularLocation>
</comment>
<feature type="transmembrane region" description="Helical" evidence="6">
    <location>
        <begin position="79"/>
        <end position="105"/>
    </location>
</feature>
<evidence type="ECO:0000256" key="2">
    <source>
        <dbReference type="ARBA" id="ARBA00022475"/>
    </source>
</evidence>
<feature type="transmembrane region" description="Helical" evidence="6">
    <location>
        <begin position="268"/>
        <end position="289"/>
    </location>
</feature>